<dbReference type="Proteomes" id="UP000186855">
    <property type="component" value="Unassembled WGS sequence"/>
</dbReference>
<sequence length="257" mass="26849">MSTFSPTSRQRQILKSLSTTTIMSVNALSRLTGVSGVTIRRDLAELAHEGLITRVHGGALRAPRRGAGQPISLRRSEDLEAKRVLARATAALVDDGESVIIDNGTTCEMVAENLVGRDIRVLCLSLSAAATLASAPGPVVTVPGGIVETDTLAMLTTTAVDAVRRFRADVAVLGACAVSAQSGLTCTEDHDAVLKAAIIGSSSRCLMPAPPRKLTRSSTYGFGTLSDLDTLLTTTDIDPETLTGLREAGVSVEVHDV</sequence>
<reference evidence="10 11" key="1">
    <citation type="submission" date="2016-12" db="EMBL/GenBank/DDBJ databases">
        <title>Genomic comparison of strains in the 'Actinomyces naeslundii' group.</title>
        <authorList>
            <person name="Mughal S.R."/>
            <person name="Do T."/>
            <person name="Gilbert S.C."/>
            <person name="Witherden E.A."/>
            <person name="Didelot X."/>
            <person name="Beighton D."/>
        </authorList>
    </citation>
    <scope>NUCLEOTIDE SEQUENCE [LARGE SCALE GENOMIC DNA]</scope>
    <source>
        <strain evidence="9 11">S24V</strain>
        <strain evidence="8 10">S64C</strain>
    </source>
</reference>
<evidence type="ECO:0000256" key="2">
    <source>
        <dbReference type="ARBA" id="ARBA00022491"/>
    </source>
</evidence>
<gene>
    <name evidence="9" type="ORF">BKH30_02595</name>
    <name evidence="8" type="ORF">BKH32_10570</name>
</gene>
<proteinExistence type="predicted"/>
<name>A0A1Q8HYY6_9ACTO</name>
<keyword evidence="5" id="KW-0804">Transcription</keyword>
<evidence type="ECO:0000313" key="9">
    <source>
        <dbReference type="EMBL" id="OLO55910.1"/>
    </source>
</evidence>
<evidence type="ECO:0000256" key="1">
    <source>
        <dbReference type="ARBA" id="ARBA00021390"/>
    </source>
</evidence>
<dbReference type="Gene3D" id="1.10.10.10">
    <property type="entry name" value="Winged helix-like DNA-binding domain superfamily/Winged helix DNA-binding domain"/>
    <property type="match status" value="1"/>
</dbReference>
<evidence type="ECO:0000256" key="5">
    <source>
        <dbReference type="ARBA" id="ARBA00023163"/>
    </source>
</evidence>
<evidence type="ECO:0000256" key="3">
    <source>
        <dbReference type="ARBA" id="ARBA00023015"/>
    </source>
</evidence>
<protein>
    <recommendedName>
        <fullName evidence="1">Lactose phosphotransferase system repressor</fullName>
    </recommendedName>
</protein>
<dbReference type="Pfam" id="PF00455">
    <property type="entry name" value="DeoRC"/>
    <property type="match status" value="1"/>
</dbReference>
<dbReference type="Gene3D" id="3.40.50.1360">
    <property type="match status" value="1"/>
</dbReference>
<dbReference type="Proteomes" id="UP000185736">
    <property type="component" value="Unassembled WGS sequence"/>
</dbReference>
<dbReference type="SUPFAM" id="SSF46785">
    <property type="entry name" value="Winged helix' DNA-binding domain"/>
    <property type="match status" value="1"/>
</dbReference>
<evidence type="ECO:0000259" key="7">
    <source>
        <dbReference type="PROSITE" id="PS51000"/>
    </source>
</evidence>
<evidence type="ECO:0000313" key="10">
    <source>
        <dbReference type="Proteomes" id="UP000185736"/>
    </source>
</evidence>
<dbReference type="EMBL" id="MSKI01000023">
    <property type="protein sequence ID" value="OLO55910.1"/>
    <property type="molecule type" value="Genomic_DNA"/>
</dbReference>
<evidence type="ECO:0000256" key="6">
    <source>
        <dbReference type="ARBA" id="ARBA00024937"/>
    </source>
</evidence>
<keyword evidence="4" id="KW-0238">DNA-binding</keyword>
<dbReference type="GO" id="GO:0003700">
    <property type="term" value="F:DNA-binding transcription factor activity"/>
    <property type="evidence" value="ECO:0007669"/>
    <property type="project" value="InterPro"/>
</dbReference>
<dbReference type="EMBL" id="MSGO01000043">
    <property type="protein sequence ID" value="OLL14058.1"/>
    <property type="molecule type" value="Genomic_DNA"/>
</dbReference>
<dbReference type="InterPro" id="IPR036388">
    <property type="entry name" value="WH-like_DNA-bd_sf"/>
</dbReference>
<dbReference type="SMART" id="SM01134">
    <property type="entry name" value="DeoRC"/>
    <property type="match status" value="1"/>
</dbReference>
<evidence type="ECO:0000256" key="4">
    <source>
        <dbReference type="ARBA" id="ARBA00023125"/>
    </source>
</evidence>
<dbReference type="PROSITE" id="PS51000">
    <property type="entry name" value="HTH_DEOR_2"/>
    <property type="match status" value="1"/>
</dbReference>
<dbReference type="PRINTS" id="PR00037">
    <property type="entry name" value="HTHLACR"/>
</dbReference>
<evidence type="ECO:0000313" key="11">
    <source>
        <dbReference type="Proteomes" id="UP000186855"/>
    </source>
</evidence>
<dbReference type="InterPro" id="IPR014036">
    <property type="entry name" value="DeoR-like_C"/>
</dbReference>
<dbReference type="RefSeq" id="WP_075250004.1">
    <property type="nucleotide sequence ID" value="NZ_MSGO01000043.1"/>
</dbReference>
<organism evidence="8 10">
    <name type="scientific">Actinomyces oris</name>
    <dbReference type="NCBI Taxonomy" id="544580"/>
    <lineage>
        <taxon>Bacteria</taxon>
        <taxon>Bacillati</taxon>
        <taxon>Actinomycetota</taxon>
        <taxon>Actinomycetes</taxon>
        <taxon>Actinomycetales</taxon>
        <taxon>Actinomycetaceae</taxon>
        <taxon>Actinomyces</taxon>
    </lineage>
</organism>
<dbReference type="InterPro" id="IPR001034">
    <property type="entry name" value="DeoR_HTH"/>
</dbReference>
<dbReference type="PANTHER" id="PTHR30363">
    <property type="entry name" value="HTH-TYPE TRANSCRIPTIONAL REGULATOR SRLR-RELATED"/>
    <property type="match status" value="1"/>
</dbReference>
<feature type="domain" description="HTH deoR-type" evidence="7">
    <location>
        <begin position="6"/>
        <end position="61"/>
    </location>
</feature>
<dbReference type="AlphaFoldDB" id="A0A1Q8HYY6"/>
<dbReference type="SUPFAM" id="SSF100950">
    <property type="entry name" value="NagB/RpiA/CoA transferase-like"/>
    <property type="match status" value="1"/>
</dbReference>
<dbReference type="SMART" id="SM00420">
    <property type="entry name" value="HTH_DEOR"/>
    <property type="match status" value="1"/>
</dbReference>
<comment type="caution">
    <text evidence="8">The sequence shown here is derived from an EMBL/GenBank/DDBJ whole genome shotgun (WGS) entry which is preliminary data.</text>
</comment>
<dbReference type="Pfam" id="PF08220">
    <property type="entry name" value="HTH_DeoR"/>
    <property type="match status" value="1"/>
</dbReference>
<dbReference type="PROSITE" id="PS00894">
    <property type="entry name" value="HTH_DEOR_1"/>
    <property type="match status" value="1"/>
</dbReference>
<dbReference type="InterPro" id="IPR050313">
    <property type="entry name" value="Carb_Metab_HTH_regulators"/>
</dbReference>
<dbReference type="GO" id="GO:0003677">
    <property type="term" value="F:DNA binding"/>
    <property type="evidence" value="ECO:0007669"/>
    <property type="project" value="UniProtKB-KW"/>
</dbReference>
<dbReference type="InterPro" id="IPR018356">
    <property type="entry name" value="Tscrpt_reg_HTH_DeoR_CS"/>
</dbReference>
<comment type="function">
    <text evidence="6">Repressor of the lactose catabolism operon. Galactose-6-phosphate is the inducer.</text>
</comment>
<keyword evidence="3" id="KW-0805">Transcription regulation</keyword>
<dbReference type="InterPro" id="IPR036390">
    <property type="entry name" value="WH_DNA-bd_sf"/>
</dbReference>
<dbReference type="InterPro" id="IPR037171">
    <property type="entry name" value="NagB/RpiA_transferase-like"/>
</dbReference>
<dbReference type="PANTHER" id="PTHR30363:SF4">
    <property type="entry name" value="GLYCEROL-3-PHOSPHATE REGULON REPRESSOR"/>
    <property type="match status" value="1"/>
</dbReference>
<accession>A0A1Q8HYY6</accession>
<keyword evidence="2" id="KW-0678">Repressor</keyword>
<evidence type="ECO:0000313" key="8">
    <source>
        <dbReference type="EMBL" id="OLL14058.1"/>
    </source>
</evidence>